<reference evidence="1" key="1">
    <citation type="submission" date="2022-02" db="EMBL/GenBank/DDBJ databases">
        <title>Plant Genome Project.</title>
        <authorList>
            <person name="Zhang R.-G."/>
        </authorList>
    </citation>
    <scope>NUCLEOTIDE SEQUENCE</scope>
    <source>
        <strain evidence="1">AT1</strain>
    </source>
</reference>
<gene>
    <name evidence="1" type="ORF">RHMOL_Rhmol13G0225500</name>
</gene>
<evidence type="ECO:0000313" key="2">
    <source>
        <dbReference type="Proteomes" id="UP001062846"/>
    </source>
</evidence>
<keyword evidence="2" id="KW-1185">Reference proteome</keyword>
<dbReference type="Proteomes" id="UP001062846">
    <property type="component" value="Chromosome 13"/>
</dbReference>
<name>A0ACC0LA05_RHOML</name>
<accession>A0ACC0LA05</accession>
<proteinExistence type="predicted"/>
<organism evidence="1 2">
    <name type="scientific">Rhododendron molle</name>
    <name type="common">Chinese azalea</name>
    <name type="synonym">Azalea mollis</name>
    <dbReference type="NCBI Taxonomy" id="49168"/>
    <lineage>
        <taxon>Eukaryota</taxon>
        <taxon>Viridiplantae</taxon>
        <taxon>Streptophyta</taxon>
        <taxon>Embryophyta</taxon>
        <taxon>Tracheophyta</taxon>
        <taxon>Spermatophyta</taxon>
        <taxon>Magnoliopsida</taxon>
        <taxon>eudicotyledons</taxon>
        <taxon>Gunneridae</taxon>
        <taxon>Pentapetalae</taxon>
        <taxon>asterids</taxon>
        <taxon>Ericales</taxon>
        <taxon>Ericaceae</taxon>
        <taxon>Ericoideae</taxon>
        <taxon>Rhodoreae</taxon>
        <taxon>Rhododendron</taxon>
    </lineage>
</organism>
<dbReference type="EMBL" id="CM046400">
    <property type="protein sequence ID" value="KAI8525375.1"/>
    <property type="molecule type" value="Genomic_DNA"/>
</dbReference>
<evidence type="ECO:0000313" key="1">
    <source>
        <dbReference type="EMBL" id="KAI8525375.1"/>
    </source>
</evidence>
<sequence length="363" mass="41204">MNDEGDYSDLEGEEDDEEEEEEEEEEDERKEEEGIMMPPTKIPRTQNLDRISALHDSVLLHILSFLPMEDVVRPGALSRRWQFLWTSISTLVFKRKVFDTTNDIHKFVAFVNGTLLLCRCSNIKKFVLHLGCDYGESFPPDVNRWIRFSTQNNVEDLDLNFGPEEADYTLPQHLFANSSLRILSASSCDIGIAPSGQISLISLKILTLDSVYLSDRAIERILFGCPVLEIFNMKRVNAVLSVGDVKGLPSPMSSCKILTLHTHVMKWDVPGIASVLQSSPDLEKLVVDLSPLYPEFKFCGKFITSCNSDGKKPWSSRKRTYSPFTHLKTIEVVDFKDVDEETVLPLIQILLLNAMVLEKMVIK</sequence>
<protein>
    <submittedName>
        <fullName evidence="1">Uncharacterized protein</fullName>
    </submittedName>
</protein>
<comment type="caution">
    <text evidence="1">The sequence shown here is derived from an EMBL/GenBank/DDBJ whole genome shotgun (WGS) entry which is preliminary data.</text>
</comment>